<dbReference type="KEGG" id="tpla:ElP_09630"/>
<gene>
    <name evidence="2" type="ORF">ElP_09630</name>
</gene>
<proteinExistence type="predicted"/>
<dbReference type="RefSeq" id="WP_145267536.1">
    <property type="nucleotide sequence ID" value="NZ_CP036426.1"/>
</dbReference>
<feature type="compositionally biased region" description="Basic residues" evidence="1">
    <location>
        <begin position="254"/>
        <end position="269"/>
    </location>
</feature>
<feature type="compositionally biased region" description="Basic and acidic residues" evidence="1">
    <location>
        <begin position="237"/>
        <end position="253"/>
    </location>
</feature>
<protein>
    <recommendedName>
        <fullName evidence="4">PBS lyase HEAT-like repeat protein</fullName>
    </recommendedName>
</protein>
<dbReference type="EMBL" id="CP036426">
    <property type="protein sequence ID" value="QDV33121.1"/>
    <property type="molecule type" value="Genomic_DNA"/>
</dbReference>
<evidence type="ECO:0008006" key="4">
    <source>
        <dbReference type="Google" id="ProtNLM"/>
    </source>
</evidence>
<evidence type="ECO:0000256" key="1">
    <source>
        <dbReference type="SAM" id="MobiDB-lite"/>
    </source>
</evidence>
<sequence>MADRLMNEYAAPLDQLLRLGEVDFGAPWRDYRSLGVGPEHLPDLIRMATDAELVAMADEEDADEATAWAPEHALRAIGQLGAVEATGPVLDGLDRLRDIHDAWVEDLGDVLAALGPGVLPVCEAYLKDDSREEMCRYVVAEAFRKIAGAHPGERGRCIEILSGQLDRHDPSVRTLNGFLVGTLLDLEAVEAAPSIEAAFAANCVDETIAGDWPNVRYDLGLGPIPEPRRVVERRIAEREHGHLPGHGRPDLRNLKKRQKQARKSQRKRK</sequence>
<reference evidence="2 3" key="1">
    <citation type="submission" date="2019-02" db="EMBL/GenBank/DDBJ databases">
        <title>Deep-cultivation of Planctomycetes and their phenomic and genomic characterization uncovers novel biology.</title>
        <authorList>
            <person name="Wiegand S."/>
            <person name="Jogler M."/>
            <person name="Boedeker C."/>
            <person name="Pinto D."/>
            <person name="Vollmers J."/>
            <person name="Rivas-Marin E."/>
            <person name="Kohn T."/>
            <person name="Peeters S.H."/>
            <person name="Heuer A."/>
            <person name="Rast P."/>
            <person name="Oberbeckmann S."/>
            <person name="Bunk B."/>
            <person name="Jeske O."/>
            <person name="Meyerdierks A."/>
            <person name="Storesund J.E."/>
            <person name="Kallscheuer N."/>
            <person name="Luecker S."/>
            <person name="Lage O.M."/>
            <person name="Pohl T."/>
            <person name="Merkel B.J."/>
            <person name="Hornburger P."/>
            <person name="Mueller R.-W."/>
            <person name="Bruemmer F."/>
            <person name="Labrenz M."/>
            <person name="Spormann A.M."/>
            <person name="Op den Camp H."/>
            <person name="Overmann J."/>
            <person name="Amann R."/>
            <person name="Jetten M.S.M."/>
            <person name="Mascher T."/>
            <person name="Medema M.H."/>
            <person name="Devos D.P."/>
            <person name="Kaster A.-K."/>
            <person name="Ovreas L."/>
            <person name="Rohde M."/>
            <person name="Galperin M.Y."/>
            <person name="Jogler C."/>
        </authorList>
    </citation>
    <scope>NUCLEOTIDE SEQUENCE [LARGE SCALE GENOMIC DNA]</scope>
    <source>
        <strain evidence="2 3">ElP</strain>
    </source>
</reference>
<accession>A0A518GX22</accession>
<keyword evidence="3" id="KW-1185">Reference proteome</keyword>
<dbReference type="Proteomes" id="UP000317835">
    <property type="component" value="Chromosome"/>
</dbReference>
<organism evidence="2 3">
    <name type="scientific">Tautonia plasticadhaerens</name>
    <dbReference type="NCBI Taxonomy" id="2527974"/>
    <lineage>
        <taxon>Bacteria</taxon>
        <taxon>Pseudomonadati</taxon>
        <taxon>Planctomycetota</taxon>
        <taxon>Planctomycetia</taxon>
        <taxon>Isosphaerales</taxon>
        <taxon>Isosphaeraceae</taxon>
        <taxon>Tautonia</taxon>
    </lineage>
</organism>
<feature type="region of interest" description="Disordered" evidence="1">
    <location>
        <begin position="237"/>
        <end position="269"/>
    </location>
</feature>
<dbReference type="AlphaFoldDB" id="A0A518GX22"/>
<evidence type="ECO:0000313" key="3">
    <source>
        <dbReference type="Proteomes" id="UP000317835"/>
    </source>
</evidence>
<evidence type="ECO:0000313" key="2">
    <source>
        <dbReference type="EMBL" id="QDV33121.1"/>
    </source>
</evidence>
<name>A0A518GX22_9BACT</name>
<dbReference type="OrthoDB" id="504590at2"/>